<dbReference type="EMBL" id="BDIP01009258">
    <property type="protein sequence ID" value="GCA64973.1"/>
    <property type="molecule type" value="Genomic_DNA"/>
</dbReference>
<accession>A0A391P4U1</accession>
<organism evidence="1 2">
    <name type="scientific">Kipferlia bialata</name>
    <dbReference type="NCBI Taxonomy" id="797122"/>
    <lineage>
        <taxon>Eukaryota</taxon>
        <taxon>Metamonada</taxon>
        <taxon>Carpediemonas-like organisms</taxon>
        <taxon>Kipferlia</taxon>
    </lineage>
</organism>
<comment type="caution">
    <text evidence="1">The sequence shown here is derived from an EMBL/GenBank/DDBJ whole genome shotgun (WGS) entry which is preliminary data.</text>
</comment>
<keyword evidence="2" id="KW-1185">Reference proteome</keyword>
<protein>
    <submittedName>
        <fullName evidence="1">Uncharacterized protein</fullName>
    </submittedName>
</protein>
<dbReference type="AlphaFoldDB" id="A0A391P4U1"/>
<dbReference type="Proteomes" id="UP000265618">
    <property type="component" value="Unassembled WGS sequence"/>
</dbReference>
<feature type="non-terminal residue" evidence="1">
    <location>
        <position position="24"/>
    </location>
</feature>
<gene>
    <name evidence="1" type="ORF">KIPB_015898</name>
</gene>
<proteinExistence type="predicted"/>
<evidence type="ECO:0000313" key="1">
    <source>
        <dbReference type="EMBL" id="GCA64973.1"/>
    </source>
</evidence>
<reference evidence="1 2" key="1">
    <citation type="journal article" date="2018" name="PLoS ONE">
        <title>The draft genome of Kipferlia bialata reveals reductive genome evolution in fornicate parasites.</title>
        <authorList>
            <person name="Tanifuji G."/>
            <person name="Takabayashi S."/>
            <person name="Kume K."/>
            <person name="Takagi M."/>
            <person name="Nakayama T."/>
            <person name="Kamikawa R."/>
            <person name="Inagaki Y."/>
            <person name="Hashimoto T."/>
        </authorList>
    </citation>
    <scope>NUCLEOTIDE SEQUENCE [LARGE SCALE GENOMIC DNA]</scope>
    <source>
        <strain evidence="1">NY0173</strain>
    </source>
</reference>
<feature type="non-terminal residue" evidence="1">
    <location>
        <position position="1"/>
    </location>
</feature>
<name>A0A391P4U1_9EUKA</name>
<sequence>GILTPVTVCVTATTNYNGVIDPYV</sequence>
<evidence type="ECO:0000313" key="2">
    <source>
        <dbReference type="Proteomes" id="UP000265618"/>
    </source>
</evidence>